<feature type="transmembrane region" description="Helical" evidence="7">
    <location>
        <begin position="376"/>
        <end position="395"/>
    </location>
</feature>
<organism evidence="9 10">
    <name type="scientific">Penicillium chermesinum</name>
    <dbReference type="NCBI Taxonomy" id="63820"/>
    <lineage>
        <taxon>Eukaryota</taxon>
        <taxon>Fungi</taxon>
        <taxon>Dikarya</taxon>
        <taxon>Ascomycota</taxon>
        <taxon>Pezizomycotina</taxon>
        <taxon>Eurotiomycetes</taxon>
        <taxon>Eurotiomycetidae</taxon>
        <taxon>Eurotiales</taxon>
        <taxon>Aspergillaceae</taxon>
        <taxon>Penicillium</taxon>
    </lineage>
</organism>
<dbReference type="PROSITE" id="PS50850">
    <property type="entry name" value="MFS"/>
    <property type="match status" value="1"/>
</dbReference>
<dbReference type="Pfam" id="PF07690">
    <property type="entry name" value="MFS_1"/>
    <property type="match status" value="1"/>
</dbReference>
<evidence type="ECO:0000256" key="6">
    <source>
        <dbReference type="SAM" id="MobiDB-lite"/>
    </source>
</evidence>
<feature type="transmembrane region" description="Helical" evidence="7">
    <location>
        <begin position="163"/>
        <end position="184"/>
    </location>
</feature>
<keyword evidence="10" id="KW-1185">Reference proteome</keyword>
<evidence type="ECO:0000259" key="8">
    <source>
        <dbReference type="PROSITE" id="PS50850"/>
    </source>
</evidence>
<evidence type="ECO:0000313" key="9">
    <source>
        <dbReference type="EMBL" id="KAJ5247357.1"/>
    </source>
</evidence>
<proteinExistence type="inferred from homology"/>
<dbReference type="PANTHER" id="PTHR23501">
    <property type="entry name" value="MAJOR FACILITATOR SUPERFAMILY"/>
    <property type="match status" value="1"/>
</dbReference>
<dbReference type="Proteomes" id="UP001150941">
    <property type="component" value="Unassembled WGS sequence"/>
</dbReference>
<name>A0A9W9TXW5_9EURO</name>
<accession>A0A9W9TXW5</accession>
<feature type="transmembrane region" description="Helical" evidence="7">
    <location>
        <begin position="108"/>
        <end position="126"/>
    </location>
</feature>
<reference evidence="9" key="2">
    <citation type="journal article" date="2023" name="IMA Fungus">
        <title>Comparative genomic study of the Penicillium genus elucidates a diverse pangenome and 15 lateral gene transfer events.</title>
        <authorList>
            <person name="Petersen C."/>
            <person name="Sorensen T."/>
            <person name="Nielsen M.R."/>
            <person name="Sondergaard T.E."/>
            <person name="Sorensen J.L."/>
            <person name="Fitzpatrick D.A."/>
            <person name="Frisvad J.C."/>
            <person name="Nielsen K.L."/>
        </authorList>
    </citation>
    <scope>NUCLEOTIDE SEQUENCE</scope>
    <source>
        <strain evidence="9">IBT 19713</strain>
    </source>
</reference>
<feature type="transmembrane region" description="Helical" evidence="7">
    <location>
        <begin position="70"/>
        <end position="96"/>
    </location>
</feature>
<dbReference type="InterPro" id="IPR036259">
    <property type="entry name" value="MFS_trans_sf"/>
</dbReference>
<dbReference type="GO" id="GO:0005886">
    <property type="term" value="C:plasma membrane"/>
    <property type="evidence" value="ECO:0007669"/>
    <property type="project" value="TreeGrafter"/>
</dbReference>
<sequence length="598" mass="64190">MLERSSKVAIKESDKSSPDLDAKAPAHEAQGTITDDKSSPSTQAADMHSSQEKLTKKYTPTEEKLSIWKLVPITVALCATLFCMSLDQTILATAIPKITTQFSSLDDVAWYGSSYLLATCAVQLMFGKLYTFYPSKWVFLCALLIFEVGSVVCGAAPTSDALIVGRCVAGLGAAGLFSGALIIVNTTVPLRVRPIYIGLVSSMHAVASVAGPIMGGAFTDHVTWRWCFYINLPFGGLAVICVLLFLPSNTVALRDLPWREKVKQLDLPGFVLLAPSIICLILALQWGGTSYPWRSGRIIALFVVFGLLFIGFWAVQVWQEDLATIPIRIIKNRNVWGGIFYGTMISASLFVFTFYIPIWFQAIKGDSATQSGIDNLPMLIGLVVFAIIGGVLASTTGYYTPFLILSAIITSVGAGMLTTLEVDSGIGVWFGYQVLLVAGAGIGAQNMLLISSVAVEKVDMPITTSVLTFTQVLSAAIFLPIGQSVFQNRLVVELSSRISASDAAIVVNAGATGFQKSLSSKVLPLALEGYNKAITETFYVGVACGALSIVGTLVLEWLSIKDVKNDHDKKDEEKGIEDGNTRADAEGDRPQPADATQT</sequence>
<dbReference type="InterPro" id="IPR011701">
    <property type="entry name" value="MFS"/>
</dbReference>
<dbReference type="OrthoDB" id="10021397at2759"/>
<feature type="transmembrane region" description="Helical" evidence="7">
    <location>
        <begin position="462"/>
        <end position="481"/>
    </location>
</feature>
<dbReference type="GO" id="GO:0022857">
    <property type="term" value="F:transmembrane transporter activity"/>
    <property type="evidence" value="ECO:0007669"/>
    <property type="project" value="InterPro"/>
</dbReference>
<dbReference type="PANTHER" id="PTHR23501:SF199">
    <property type="entry name" value="MFS EFFLUX TRANSPORTER INPD-RELATED"/>
    <property type="match status" value="1"/>
</dbReference>
<feature type="transmembrane region" description="Helical" evidence="7">
    <location>
        <begin position="223"/>
        <end position="246"/>
    </location>
</feature>
<dbReference type="SUPFAM" id="SSF103473">
    <property type="entry name" value="MFS general substrate transporter"/>
    <property type="match status" value="1"/>
</dbReference>
<feature type="compositionally biased region" description="Basic and acidic residues" evidence="6">
    <location>
        <begin position="566"/>
        <end position="591"/>
    </location>
</feature>
<evidence type="ECO:0000256" key="5">
    <source>
        <dbReference type="ARBA" id="ARBA00023136"/>
    </source>
</evidence>
<evidence type="ECO:0000256" key="1">
    <source>
        <dbReference type="ARBA" id="ARBA00004141"/>
    </source>
</evidence>
<feature type="transmembrane region" description="Helical" evidence="7">
    <location>
        <begin position="426"/>
        <end position="450"/>
    </location>
</feature>
<dbReference type="AlphaFoldDB" id="A0A9W9TXW5"/>
<feature type="region of interest" description="Disordered" evidence="6">
    <location>
        <begin position="1"/>
        <end position="57"/>
    </location>
</feature>
<feature type="transmembrane region" description="Helical" evidence="7">
    <location>
        <begin position="538"/>
        <end position="560"/>
    </location>
</feature>
<dbReference type="Gene3D" id="1.20.1250.20">
    <property type="entry name" value="MFS general substrate transporter like domains"/>
    <property type="match status" value="1"/>
</dbReference>
<dbReference type="GeneID" id="83198940"/>
<dbReference type="FunFam" id="1.20.1250.20:FF:000196">
    <property type="entry name" value="MFS toxin efflux pump (AflT)"/>
    <property type="match status" value="1"/>
</dbReference>
<feature type="transmembrane region" description="Helical" evidence="7">
    <location>
        <begin position="196"/>
        <end position="217"/>
    </location>
</feature>
<keyword evidence="4 7" id="KW-1133">Transmembrane helix</keyword>
<evidence type="ECO:0000256" key="2">
    <source>
        <dbReference type="ARBA" id="ARBA00007520"/>
    </source>
</evidence>
<feature type="transmembrane region" description="Helical" evidence="7">
    <location>
        <begin position="402"/>
        <end position="420"/>
    </location>
</feature>
<comment type="caution">
    <text evidence="9">The sequence shown here is derived from an EMBL/GenBank/DDBJ whole genome shotgun (WGS) entry which is preliminary data.</text>
</comment>
<feature type="domain" description="Major facilitator superfamily (MFS) profile" evidence="8">
    <location>
        <begin position="73"/>
        <end position="560"/>
    </location>
</feature>
<feature type="transmembrane region" description="Helical" evidence="7">
    <location>
        <begin position="267"/>
        <end position="286"/>
    </location>
</feature>
<comment type="similarity">
    <text evidence="2">Belongs to the major facilitator superfamily. TCR/Tet family.</text>
</comment>
<protein>
    <submittedName>
        <fullName evidence="9">HC-toxin efflux carrier TOXA</fullName>
    </submittedName>
</protein>
<keyword evidence="5 7" id="KW-0472">Membrane</keyword>
<dbReference type="Gene3D" id="1.20.1720.10">
    <property type="entry name" value="Multidrug resistance protein D"/>
    <property type="match status" value="1"/>
</dbReference>
<keyword evidence="3 7" id="KW-0812">Transmembrane</keyword>
<evidence type="ECO:0000256" key="3">
    <source>
        <dbReference type="ARBA" id="ARBA00022692"/>
    </source>
</evidence>
<feature type="transmembrane region" description="Helical" evidence="7">
    <location>
        <begin position="335"/>
        <end position="356"/>
    </location>
</feature>
<comment type="subcellular location">
    <subcellularLocation>
        <location evidence="1">Membrane</location>
        <topology evidence="1">Multi-pass membrane protein</topology>
    </subcellularLocation>
</comment>
<dbReference type="InterPro" id="IPR020846">
    <property type="entry name" value="MFS_dom"/>
</dbReference>
<dbReference type="CDD" id="cd17502">
    <property type="entry name" value="MFS_Azr1_MDR_like"/>
    <property type="match status" value="1"/>
</dbReference>
<evidence type="ECO:0000256" key="4">
    <source>
        <dbReference type="ARBA" id="ARBA00022989"/>
    </source>
</evidence>
<evidence type="ECO:0000256" key="7">
    <source>
        <dbReference type="SAM" id="Phobius"/>
    </source>
</evidence>
<feature type="transmembrane region" description="Helical" evidence="7">
    <location>
        <begin position="138"/>
        <end position="157"/>
    </location>
</feature>
<gene>
    <name evidence="9" type="ORF">N7468_002340</name>
</gene>
<evidence type="ECO:0000313" key="10">
    <source>
        <dbReference type="Proteomes" id="UP001150941"/>
    </source>
</evidence>
<dbReference type="RefSeq" id="XP_058334778.1">
    <property type="nucleotide sequence ID" value="XM_058471637.1"/>
</dbReference>
<dbReference type="PRINTS" id="PR01036">
    <property type="entry name" value="TCRTETB"/>
</dbReference>
<feature type="region of interest" description="Disordered" evidence="6">
    <location>
        <begin position="566"/>
        <end position="598"/>
    </location>
</feature>
<feature type="compositionally biased region" description="Basic and acidic residues" evidence="6">
    <location>
        <begin position="1"/>
        <end position="26"/>
    </location>
</feature>
<feature type="transmembrane region" description="Helical" evidence="7">
    <location>
        <begin position="298"/>
        <end position="315"/>
    </location>
</feature>
<dbReference type="FunFam" id="1.20.1720.10:FF:000012">
    <property type="entry name" value="MFS toxin efflux pump (AflT)"/>
    <property type="match status" value="1"/>
</dbReference>
<dbReference type="EMBL" id="JAPQKS010000002">
    <property type="protein sequence ID" value="KAJ5247357.1"/>
    <property type="molecule type" value="Genomic_DNA"/>
</dbReference>
<reference evidence="9" key="1">
    <citation type="submission" date="2022-11" db="EMBL/GenBank/DDBJ databases">
        <authorList>
            <person name="Petersen C."/>
        </authorList>
    </citation>
    <scope>NUCLEOTIDE SEQUENCE</scope>
    <source>
        <strain evidence="9">IBT 19713</strain>
    </source>
</reference>